<dbReference type="InterPro" id="IPR036679">
    <property type="entry name" value="FlgN-like_sf"/>
</dbReference>
<dbReference type="Proteomes" id="UP000184038">
    <property type="component" value="Unassembled WGS sequence"/>
</dbReference>
<dbReference type="SUPFAM" id="SSF140566">
    <property type="entry name" value="FlgN-like"/>
    <property type="match status" value="1"/>
</dbReference>
<dbReference type="EMBL" id="FRCP01000017">
    <property type="protein sequence ID" value="SHM80047.1"/>
    <property type="molecule type" value="Genomic_DNA"/>
</dbReference>
<sequence length="160" mass="19224">MDNNSTYIQVMIQSLNRKIEVLEKIIGYTQEQEHVLKEEEVDLDQFGDLIDEKQKWIEQLNLLDTGFEKLFERVKEEIQLHREEYHEEIEQMQGLIKKITDLGVVLQTSELRNKVRFEQYSANKKKEIREFKMSNTSASKYYQNMANQHQGQSYFLDKKK</sequence>
<dbReference type="STRING" id="1120996.SAMN02746066_03350"/>
<evidence type="ECO:0000313" key="2">
    <source>
        <dbReference type="EMBL" id="SHM80047.1"/>
    </source>
</evidence>
<feature type="coiled-coil region" evidence="1">
    <location>
        <begin position="71"/>
        <end position="102"/>
    </location>
</feature>
<organism evidence="2 3">
    <name type="scientific">Anaerosporobacter mobilis DSM 15930</name>
    <dbReference type="NCBI Taxonomy" id="1120996"/>
    <lineage>
        <taxon>Bacteria</taxon>
        <taxon>Bacillati</taxon>
        <taxon>Bacillota</taxon>
        <taxon>Clostridia</taxon>
        <taxon>Lachnospirales</taxon>
        <taxon>Lachnospiraceae</taxon>
        <taxon>Anaerosporobacter</taxon>
    </lineage>
</organism>
<proteinExistence type="predicted"/>
<reference evidence="2 3" key="1">
    <citation type="submission" date="2016-11" db="EMBL/GenBank/DDBJ databases">
        <authorList>
            <person name="Jaros S."/>
            <person name="Januszkiewicz K."/>
            <person name="Wedrychowicz H."/>
        </authorList>
    </citation>
    <scope>NUCLEOTIDE SEQUENCE [LARGE SCALE GENOMIC DNA]</scope>
    <source>
        <strain evidence="2 3">DSM 15930</strain>
    </source>
</reference>
<dbReference type="GO" id="GO:0044780">
    <property type="term" value="P:bacterial-type flagellum assembly"/>
    <property type="evidence" value="ECO:0007669"/>
    <property type="project" value="InterPro"/>
</dbReference>
<evidence type="ECO:0000256" key="1">
    <source>
        <dbReference type="SAM" id="Coils"/>
    </source>
</evidence>
<evidence type="ECO:0008006" key="4">
    <source>
        <dbReference type="Google" id="ProtNLM"/>
    </source>
</evidence>
<protein>
    <recommendedName>
        <fullName evidence="4">FlgN protein</fullName>
    </recommendedName>
</protein>
<keyword evidence="1" id="KW-0175">Coiled coil</keyword>
<keyword evidence="3" id="KW-1185">Reference proteome</keyword>
<gene>
    <name evidence="2" type="ORF">SAMN02746066_03350</name>
</gene>
<name>A0A1M7LPC7_9FIRM</name>
<dbReference type="AlphaFoldDB" id="A0A1M7LPC7"/>
<dbReference type="RefSeq" id="WP_084139324.1">
    <property type="nucleotide sequence ID" value="NZ_FRCP01000017.1"/>
</dbReference>
<dbReference type="OrthoDB" id="9798495at2"/>
<evidence type="ECO:0000313" key="3">
    <source>
        <dbReference type="Proteomes" id="UP000184038"/>
    </source>
</evidence>
<accession>A0A1M7LPC7</accession>